<evidence type="ECO:0000256" key="1">
    <source>
        <dbReference type="SAM" id="MobiDB-lite"/>
    </source>
</evidence>
<feature type="region of interest" description="Disordered" evidence="1">
    <location>
        <begin position="1103"/>
        <end position="1133"/>
    </location>
</feature>
<feature type="compositionally biased region" description="Polar residues" evidence="1">
    <location>
        <begin position="880"/>
        <end position="889"/>
    </location>
</feature>
<feature type="region of interest" description="Disordered" evidence="1">
    <location>
        <begin position="579"/>
        <end position="603"/>
    </location>
</feature>
<dbReference type="PANTHER" id="PTHR21510">
    <property type="entry name" value="AKNA DOMAIN-CONTAINING PROTEIN"/>
    <property type="match status" value="1"/>
</dbReference>
<proteinExistence type="predicted"/>
<sequence length="1284" mass="140029">MDKLGSSAGHAGTGEGMAGDSRDGSEVMSEVEQSNSQDQSEDVGQPSSVVWERVIRQSIFIDLSDDESLHFSDLQDAFNLCVSQESAPEGSFHLSENLDGSDLCEDTRDEDSISENSLLDNSYCNQGDGAKGGGAREEWEHNIEARPNTMEVPVGHGYEEAGNTSEEDQEDLPYDGNFSDHDPYQTPCEQGCSAIAHSEIDADPKDEPLSSLVNSCLNNHDTVNDAGLSQAGGCEVIEKRSCSQGGGQSADPHAEGANGGQQDPQSQGHAKLIEAAAGCCQPNGNMPGSDIRELLLQHFSQDELLNASLYIEAETMPEVSLADSVDETTLSKVLCSLKRSRDDCMQSKESEPMASDGENQQEAEESRVSEDASPTGSDIAVSLHEEPVDCIRQSSPIPVEDVVQIQSPLLGRTRSCNELKYGQGQVHYPLPDFSKVAPKVKIPKVSTMKPVCHPSSILRAQSSPSMLGKSPVSCKATVDLISKVLEDSFQPSEAPYVFSDPSQLKDEPSKSTALVHHLQAQGPVDSMAFEGTESFEMQLPGNSLDELDPPLKYAHSTHRGKGPPFFLLQASLLSHFHSTGYPEAPDDLDTKPGQADQKQPSEGEKMTIELMEIISQFMQKVDDFKNCVTLMSIGISEQQMVFKSLMDAQDQLERNYIAKKEEHRAFEMQNYMGLARNTGEFDPERTVEGEIFRIGMRLEDIRELIDRNVRSQLSPLASSSTPAPFPLTDPTLSPSPSLSQDLMPSPSTRDLGMEKRATGPPYIAADVAQTYESTLRCSPPHRSGLNSPVDSDACLERLGFASREEEEEEEEEADTDVGVTDDGILLPSPSAPQPSPQGTYERQRPSLLSHRMHRRCGGGQTAVDHGLPCYRICRTVSPETDSGFGSSDLSPPAAGQSPPHGQAGRLSLYSEQYSACINTSGSDSEASCSAMQTATVRTAPSWKQSEVLRQMSRTAHRMQGAAGVNSGLIEGDSHTPRQPGNRSVDGHLVLPPQTPSLSTEWKHEDMAAVETHSHSCSCNKMDYLASKYKQEKKPKARPRAHVKASPSRYAGPCFWVAQPVATVKATDSGDSCRSVRPECSGTLPRVGDKDDCRQLLCTGGRRVPRNMGRGPSGEDCPQHTLTTQEKGSPEQSNCMSYSLTVTEDAKGRPHPFSSNSLQKPLLQVSYGSSYSLPAGFKAMELQSADHHRGRSIQSDSALLPSDVYFQRPQRSSHSTMRASHTSMSRGNQEEEISRTLDRAIEAARKMKHRTDKMAESLSADLARAELQRKLHGLYTWRRRENTDS</sequence>
<dbReference type="PANTHER" id="PTHR21510:SF16">
    <property type="entry name" value="PROTEIN AKNAD1"/>
    <property type="match status" value="1"/>
</dbReference>
<dbReference type="InterPro" id="IPR052655">
    <property type="entry name" value="AKNA_Centrosome-Trans_reg"/>
</dbReference>
<dbReference type="OrthoDB" id="9045614at2759"/>
<feature type="compositionally biased region" description="Polar residues" evidence="1">
    <location>
        <begin position="1208"/>
        <end position="1226"/>
    </location>
</feature>
<evidence type="ECO:0000313" key="3">
    <source>
        <dbReference type="Proteomes" id="UP000824540"/>
    </source>
</evidence>
<feature type="region of interest" description="Disordered" evidence="1">
    <location>
        <begin position="801"/>
        <end position="843"/>
    </location>
</feature>
<feature type="region of interest" description="Disordered" evidence="1">
    <location>
        <begin position="968"/>
        <end position="992"/>
    </location>
</feature>
<gene>
    <name evidence="2" type="ORF">JZ751_025812</name>
</gene>
<reference evidence="2" key="1">
    <citation type="thesis" date="2021" institute="BYU ScholarsArchive" country="Provo, UT, USA">
        <title>Applications of and Algorithms for Genome Assembly and Genomic Analyses with an Emphasis on Marine Teleosts.</title>
        <authorList>
            <person name="Pickett B.D."/>
        </authorList>
    </citation>
    <scope>NUCLEOTIDE SEQUENCE</scope>
    <source>
        <strain evidence="2">HI-2016</strain>
    </source>
</reference>
<feature type="region of interest" description="Disordered" evidence="1">
    <location>
        <begin position="241"/>
        <end position="270"/>
    </location>
</feature>
<dbReference type="EMBL" id="JAFBMS010000067">
    <property type="protein sequence ID" value="KAG9338408.1"/>
    <property type="molecule type" value="Genomic_DNA"/>
</dbReference>
<feature type="region of interest" description="Disordered" evidence="1">
    <location>
        <begin position="880"/>
        <end position="904"/>
    </location>
</feature>
<name>A0A8T2NLE3_9TELE</name>
<feature type="region of interest" description="Disordered" evidence="1">
    <location>
        <begin position="153"/>
        <end position="173"/>
    </location>
</feature>
<organism evidence="2 3">
    <name type="scientific">Albula glossodonta</name>
    <name type="common">roundjaw bonefish</name>
    <dbReference type="NCBI Taxonomy" id="121402"/>
    <lineage>
        <taxon>Eukaryota</taxon>
        <taxon>Metazoa</taxon>
        <taxon>Chordata</taxon>
        <taxon>Craniata</taxon>
        <taxon>Vertebrata</taxon>
        <taxon>Euteleostomi</taxon>
        <taxon>Actinopterygii</taxon>
        <taxon>Neopterygii</taxon>
        <taxon>Teleostei</taxon>
        <taxon>Albuliformes</taxon>
        <taxon>Albulidae</taxon>
        <taxon>Albula</taxon>
    </lineage>
</organism>
<protein>
    <submittedName>
        <fullName evidence="2">Uncharacterized protein</fullName>
    </submittedName>
</protein>
<dbReference type="Proteomes" id="UP000824540">
    <property type="component" value="Unassembled WGS sequence"/>
</dbReference>
<feature type="region of interest" description="Disordered" evidence="1">
    <location>
        <begin position="341"/>
        <end position="377"/>
    </location>
</feature>
<feature type="compositionally biased region" description="Polar residues" evidence="1">
    <location>
        <begin position="1119"/>
        <end position="1133"/>
    </location>
</feature>
<feature type="region of interest" description="Disordered" evidence="1">
    <location>
        <begin position="714"/>
        <end position="756"/>
    </location>
</feature>
<keyword evidence="3" id="KW-1185">Reference proteome</keyword>
<feature type="region of interest" description="Disordered" evidence="1">
    <location>
        <begin position="1207"/>
        <end position="1232"/>
    </location>
</feature>
<feature type="compositionally biased region" description="Basic and acidic residues" evidence="1">
    <location>
        <begin position="341"/>
        <end position="351"/>
    </location>
</feature>
<feature type="compositionally biased region" description="Low complexity" evidence="1">
    <location>
        <begin position="714"/>
        <end position="747"/>
    </location>
</feature>
<comment type="caution">
    <text evidence="2">The sequence shown here is derived from an EMBL/GenBank/DDBJ whole genome shotgun (WGS) entry which is preliminary data.</text>
</comment>
<feature type="compositionally biased region" description="Acidic residues" evidence="1">
    <location>
        <begin position="804"/>
        <end position="815"/>
    </location>
</feature>
<accession>A0A8T2NLE3</accession>
<feature type="region of interest" description="Disordered" evidence="1">
    <location>
        <begin position="1"/>
        <end position="46"/>
    </location>
</feature>
<evidence type="ECO:0000313" key="2">
    <source>
        <dbReference type="EMBL" id="KAG9338408.1"/>
    </source>
</evidence>